<dbReference type="OrthoDB" id="9802795at2"/>
<evidence type="ECO:0000256" key="5">
    <source>
        <dbReference type="HAMAP-Rule" id="MF_00378"/>
    </source>
</evidence>
<feature type="domain" description="OB-fold nucleic acid binding" evidence="8">
    <location>
        <begin position="5"/>
        <end position="98"/>
    </location>
</feature>
<evidence type="ECO:0000256" key="4">
    <source>
        <dbReference type="ARBA" id="ARBA00022839"/>
    </source>
</evidence>
<dbReference type="STRING" id="1120995.SAMN02745245_00230"/>
<dbReference type="NCBIfam" id="TIGR00237">
    <property type="entry name" value="xseA"/>
    <property type="match status" value="1"/>
</dbReference>
<evidence type="ECO:0000256" key="2">
    <source>
        <dbReference type="ARBA" id="ARBA00022722"/>
    </source>
</evidence>
<proteinExistence type="inferred from homology"/>
<comment type="subunit">
    <text evidence="5">Heterooligomer composed of large and small subunits.</text>
</comment>
<name>A0A1M5P986_9FIRM</name>
<evidence type="ECO:0000259" key="7">
    <source>
        <dbReference type="Pfam" id="PF02601"/>
    </source>
</evidence>
<comment type="subcellular location">
    <subcellularLocation>
        <location evidence="5 6">Cytoplasm</location>
    </subcellularLocation>
</comment>
<dbReference type="CDD" id="cd04489">
    <property type="entry name" value="ExoVII_LU_OBF"/>
    <property type="match status" value="1"/>
</dbReference>
<comment type="similarity">
    <text evidence="5 6">Belongs to the XseA family.</text>
</comment>
<keyword evidence="2 5" id="KW-0540">Nuclease</keyword>
<keyword evidence="1 5" id="KW-0963">Cytoplasm</keyword>
<dbReference type="GO" id="GO:0006308">
    <property type="term" value="P:DNA catabolic process"/>
    <property type="evidence" value="ECO:0007669"/>
    <property type="project" value="UniProtKB-UniRule"/>
</dbReference>
<sequence length="443" mass="50379">MSAIKVKELNKYIKKYIAMDYLLSDLEVEGEISNFKLHSNGNIYFTLKDDSAKINSIMYSNDSLNLSFTPQDGDKVIVKGSISTYEREGTINLYARQISLKGIGNLHEEFLILKDKLYKEGLFDEEHKLKVPYFPRKVGVITSPTGAAIRDIINVLRRRNSSVDIVLYPSNVQGNLAVSQLIAALNYFEKHPVDVIILGRGGGSLEELFEFNSEELARRIYKMNIPIISAVGHEVDYVITDFVSDLRAPTPSAAAELVSMSREDLNNSLNLIMNRIRRKIEHDLDDSTLNLVNSFKSMNKSISQNIDVAKIKLNSNKDKLILKSPANILYFNRLRLDDNKKLLKKYNIEKKIIESFKKLDDLKLALDLAVESTIKSKRYNLLLQETKLKNPSFSNCIFLKNEKNKYVLSIGDIKVNENIEINFIDGKATAKINEISVWGDKNE</sequence>
<dbReference type="Proteomes" id="UP000184032">
    <property type="component" value="Unassembled WGS sequence"/>
</dbReference>
<evidence type="ECO:0000256" key="3">
    <source>
        <dbReference type="ARBA" id="ARBA00022801"/>
    </source>
</evidence>
<gene>
    <name evidence="5" type="primary">xseA</name>
    <name evidence="9" type="ORF">SAMN02745245_00230</name>
</gene>
<dbReference type="GO" id="GO:0003676">
    <property type="term" value="F:nucleic acid binding"/>
    <property type="evidence" value="ECO:0007669"/>
    <property type="project" value="InterPro"/>
</dbReference>
<accession>A0A1M5P986</accession>
<organism evidence="9 10">
    <name type="scientific">Anaerosphaera aminiphila DSM 21120</name>
    <dbReference type="NCBI Taxonomy" id="1120995"/>
    <lineage>
        <taxon>Bacteria</taxon>
        <taxon>Bacillati</taxon>
        <taxon>Bacillota</taxon>
        <taxon>Tissierellia</taxon>
        <taxon>Tissierellales</taxon>
        <taxon>Peptoniphilaceae</taxon>
        <taxon>Anaerosphaera</taxon>
    </lineage>
</organism>
<comment type="catalytic activity">
    <reaction evidence="5 6">
        <text>Exonucleolytic cleavage in either 5'- to 3'- or 3'- to 5'-direction to yield nucleoside 5'-phosphates.</text>
        <dbReference type="EC" id="3.1.11.6"/>
    </reaction>
</comment>
<protein>
    <recommendedName>
        <fullName evidence="5">Exodeoxyribonuclease 7 large subunit</fullName>
        <ecNumber evidence="5">3.1.11.6</ecNumber>
    </recommendedName>
    <alternativeName>
        <fullName evidence="5">Exodeoxyribonuclease VII large subunit</fullName>
        <shortName evidence="5">Exonuclease VII large subunit</shortName>
    </alternativeName>
</protein>
<dbReference type="EMBL" id="FQXI01000001">
    <property type="protein sequence ID" value="SHG98336.1"/>
    <property type="molecule type" value="Genomic_DNA"/>
</dbReference>
<dbReference type="PANTHER" id="PTHR30008:SF0">
    <property type="entry name" value="EXODEOXYRIBONUCLEASE 7 LARGE SUBUNIT"/>
    <property type="match status" value="1"/>
</dbReference>
<dbReference type="Pfam" id="PF02601">
    <property type="entry name" value="Exonuc_VII_L"/>
    <property type="match status" value="1"/>
</dbReference>
<dbReference type="Pfam" id="PF13742">
    <property type="entry name" value="tRNA_anti_2"/>
    <property type="match status" value="1"/>
</dbReference>
<dbReference type="GO" id="GO:0009318">
    <property type="term" value="C:exodeoxyribonuclease VII complex"/>
    <property type="evidence" value="ECO:0007669"/>
    <property type="project" value="UniProtKB-UniRule"/>
</dbReference>
<dbReference type="InterPro" id="IPR025824">
    <property type="entry name" value="OB-fold_nuc-bd_dom"/>
</dbReference>
<dbReference type="AlphaFoldDB" id="A0A1M5P986"/>
<reference evidence="9 10" key="1">
    <citation type="submission" date="2016-11" db="EMBL/GenBank/DDBJ databases">
        <authorList>
            <person name="Jaros S."/>
            <person name="Januszkiewicz K."/>
            <person name="Wedrychowicz H."/>
        </authorList>
    </citation>
    <scope>NUCLEOTIDE SEQUENCE [LARGE SCALE GENOMIC DNA]</scope>
    <source>
        <strain evidence="9 10">DSM 21120</strain>
    </source>
</reference>
<evidence type="ECO:0000313" key="10">
    <source>
        <dbReference type="Proteomes" id="UP000184032"/>
    </source>
</evidence>
<dbReference type="InterPro" id="IPR003753">
    <property type="entry name" value="Exonuc_VII_L"/>
</dbReference>
<dbReference type="InterPro" id="IPR020579">
    <property type="entry name" value="Exonuc_VII_lsu_C"/>
</dbReference>
<dbReference type="GO" id="GO:0005737">
    <property type="term" value="C:cytoplasm"/>
    <property type="evidence" value="ECO:0007669"/>
    <property type="project" value="UniProtKB-SubCell"/>
</dbReference>
<dbReference type="GO" id="GO:0008855">
    <property type="term" value="F:exodeoxyribonuclease VII activity"/>
    <property type="evidence" value="ECO:0007669"/>
    <property type="project" value="UniProtKB-UniRule"/>
</dbReference>
<evidence type="ECO:0000259" key="8">
    <source>
        <dbReference type="Pfam" id="PF13742"/>
    </source>
</evidence>
<keyword evidence="10" id="KW-1185">Reference proteome</keyword>
<dbReference type="EC" id="3.1.11.6" evidence="5"/>
<dbReference type="PANTHER" id="PTHR30008">
    <property type="entry name" value="EXODEOXYRIBONUCLEASE 7 LARGE SUBUNIT"/>
    <property type="match status" value="1"/>
</dbReference>
<keyword evidence="3 5" id="KW-0378">Hydrolase</keyword>
<dbReference type="RefSeq" id="WP_073182965.1">
    <property type="nucleotide sequence ID" value="NZ_FQXI01000001.1"/>
</dbReference>
<keyword evidence="4 5" id="KW-0269">Exonuclease</keyword>
<feature type="domain" description="Exonuclease VII large subunit C-terminal" evidence="7">
    <location>
        <begin position="122"/>
        <end position="430"/>
    </location>
</feature>
<comment type="function">
    <text evidence="5">Bidirectionally degrades single-stranded DNA into large acid-insoluble oligonucleotides, which are then degraded further into small acid-soluble oligonucleotides.</text>
</comment>
<evidence type="ECO:0000313" key="9">
    <source>
        <dbReference type="EMBL" id="SHG98336.1"/>
    </source>
</evidence>
<dbReference type="HAMAP" id="MF_00378">
    <property type="entry name" value="Exonuc_7_L"/>
    <property type="match status" value="1"/>
</dbReference>
<evidence type="ECO:0000256" key="1">
    <source>
        <dbReference type="ARBA" id="ARBA00022490"/>
    </source>
</evidence>
<evidence type="ECO:0000256" key="6">
    <source>
        <dbReference type="RuleBase" id="RU004355"/>
    </source>
</evidence>